<keyword evidence="2" id="KW-0560">Oxidoreductase</keyword>
<reference evidence="5 6" key="1">
    <citation type="journal article" date="2019" name="Nat. Ecol. Evol.">
        <title>Megaphylogeny resolves global patterns of mushroom evolution.</title>
        <authorList>
            <person name="Varga T."/>
            <person name="Krizsan K."/>
            <person name="Foldi C."/>
            <person name="Dima B."/>
            <person name="Sanchez-Garcia M."/>
            <person name="Sanchez-Ramirez S."/>
            <person name="Szollosi G.J."/>
            <person name="Szarkandi J.G."/>
            <person name="Papp V."/>
            <person name="Albert L."/>
            <person name="Andreopoulos W."/>
            <person name="Angelini C."/>
            <person name="Antonin V."/>
            <person name="Barry K.W."/>
            <person name="Bougher N.L."/>
            <person name="Buchanan P."/>
            <person name="Buyck B."/>
            <person name="Bense V."/>
            <person name="Catcheside P."/>
            <person name="Chovatia M."/>
            <person name="Cooper J."/>
            <person name="Damon W."/>
            <person name="Desjardin D."/>
            <person name="Finy P."/>
            <person name="Geml J."/>
            <person name="Haridas S."/>
            <person name="Hughes K."/>
            <person name="Justo A."/>
            <person name="Karasinski D."/>
            <person name="Kautmanova I."/>
            <person name="Kiss B."/>
            <person name="Kocsube S."/>
            <person name="Kotiranta H."/>
            <person name="LaButti K.M."/>
            <person name="Lechner B.E."/>
            <person name="Liimatainen K."/>
            <person name="Lipzen A."/>
            <person name="Lukacs Z."/>
            <person name="Mihaltcheva S."/>
            <person name="Morgado L.N."/>
            <person name="Niskanen T."/>
            <person name="Noordeloos M.E."/>
            <person name="Ohm R.A."/>
            <person name="Ortiz-Santana B."/>
            <person name="Ovrebo C."/>
            <person name="Racz N."/>
            <person name="Riley R."/>
            <person name="Savchenko A."/>
            <person name="Shiryaev A."/>
            <person name="Soop K."/>
            <person name="Spirin V."/>
            <person name="Szebenyi C."/>
            <person name="Tomsovsky M."/>
            <person name="Tulloss R.E."/>
            <person name="Uehling J."/>
            <person name="Grigoriev I.V."/>
            <person name="Vagvolgyi C."/>
            <person name="Papp T."/>
            <person name="Martin F.M."/>
            <person name="Miettinen O."/>
            <person name="Hibbett D.S."/>
            <person name="Nagy L.G."/>
        </authorList>
    </citation>
    <scope>NUCLEOTIDE SEQUENCE [LARGE SCALE GENOMIC DNA]</scope>
    <source>
        <strain evidence="5 6">CBS 962.96</strain>
    </source>
</reference>
<evidence type="ECO:0000313" key="6">
    <source>
        <dbReference type="Proteomes" id="UP000297245"/>
    </source>
</evidence>
<dbReference type="GO" id="GO:0016491">
    <property type="term" value="F:oxidoreductase activity"/>
    <property type="evidence" value="ECO:0007669"/>
    <property type="project" value="UniProtKB-KW"/>
</dbReference>
<dbReference type="OrthoDB" id="3687641at2759"/>
<dbReference type="Proteomes" id="UP000297245">
    <property type="component" value="Unassembled WGS sequence"/>
</dbReference>
<protein>
    <submittedName>
        <fullName evidence="5">Uncharacterized protein</fullName>
    </submittedName>
</protein>
<organism evidence="5 6">
    <name type="scientific">Dendrothele bispora (strain CBS 962.96)</name>
    <dbReference type="NCBI Taxonomy" id="1314807"/>
    <lineage>
        <taxon>Eukaryota</taxon>
        <taxon>Fungi</taxon>
        <taxon>Dikarya</taxon>
        <taxon>Basidiomycota</taxon>
        <taxon>Agaricomycotina</taxon>
        <taxon>Agaricomycetes</taxon>
        <taxon>Agaricomycetidae</taxon>
        <taxon>Agaricales</taxon>
        <taxon>Agaricales incertae sedis</taxon>
        <taxon>Dendrothele</taxon>
    </lineage>
</organism>
<keyword evidence="4" id="KW-0732">Signal</keyword>
<comment type="similarity">
    <text evidence="3">Belongs to the ustYa family.</text>
</comment>
<evidence type="ECO:0000256" key="2">
    <source>
        <dbReference type="ARBA" id="ARBA00023002"/>
    </source>
</evidence>
<feature type="signal peptide" evidence="4">
    <location>
        <begin position="1"/>
        <end position="15"/>
    </location>
</feature>
<name>A0A4S8LZA3_DENBC</name>
<gene>
    <name evidence="5" type="ORF">K435DRAFT_140683</name>
</gene>
<dbReference type="PANTHER" id="PTHR33365:SF11">
    <property type="entry name" value="TAT PATHWAY SIGNAL SEQUENCE"/>
    <property type="match status" value="1"/>
</dbReference>
<feature type="chain" id="PRO_5020243244" evidence="4">
    <location>
        <begin position="16"/>
        <end position="218"/>
    </location>
</feature>
<dbReference type="PANTHER" id="PTHR33365">
    <property type="entry name" value="YALI0B05434P"/>
    <property type="match status" value="1"/>
</dbReference>
<evidence type="ECO:0000256" key="1">
    <source>
        <dbReference type="ARBA" id="ARBA00004685"/>
    </source>
</evidence>
<dbReference type="EMBL" id="ML179208">
    <property type="protein sequence ID" value="THU95089.1"/>
    <property type="molecule type" value="Genomic_DNA"/>
</dbReference>
<sequence length="218" mass="25556">MIGLRILCIITAASSFLLSLSLYRHVSRNEEISTILPQIEDLKSKSLDLTKYSFEGMDYPNFMPISSITSVHMQIEESVHYAPSSSLSTKEWLYNSPWGSGTIRLGSHNRTFFLSMFHDMHCLRRIHSALTTFPSGTELWHLHHCFNTIRQSVLCHADMTLEKGDFAERFFEVERVGANHVCRNWEEVYDILGLDWFRWRRYIKTTNLTGWQQYSNFF</sequence>
<evidence type="ECO:0000256" key="3">
    <source>
        <dbReference type="ARBA" id="ARBA00035112"/>
    </source>
</evidence>
<dbReference type="InterPro" id="IPR021765">
    <property type="entry name" value="UstYa-like"/>
</dbReference>
<proteinExistence type="inferred from homology"/>
<keyword evidence="6" id="KW-1185">Reference proteome</keyword>
<dbReference type="Pfam" id="PF11807">
    <property type="entry name" value="UstYa"/>
    <property type="match status" value="1"/>
</dbReference>
<dbReference type="GO" id="GO:0043386">
    <property type="term" value="P:mycotoxin biosynthetic process"/>
    <property type="evidence" value="ECO:0007669"/>
    <property type="project" value="InterPro"/>
</dbReference>
<evidence type="ECO:0000313" key="5">
    <source>
        <dbReference type="EMBL" id="THU95089.1"/>
    </source>
</evidence>
<comment type="pathway">
    <text evidence="1">Mycotoxin biosynthesis.</text>
</comment>
<dbReference type="AlphaFoldDB" id="A0A4S8LZA3"/>
<evidence type="ECO:0000256" key="4">
    <source>
        <dbReference type="SAM" id="SignalP"/>
    </source>
</evidence>
<accession>A0A4S8LZA3</accession>